<sequence length="118" mass="12719">MNVIGTRPDGWWQDRRGAMVALVDSLDRWASANGDQVTLVFEQPPSARIDSVAIEVAYAPRAAANSADDEIVRLVSVDAQPQEICVVTSDRTLAGRIRSMGASVQPAHSFRDLVDPSG</sequence>
<dbReference type="Pfam" id="PF05991">
    <property type="entry name" value="NYN_YacP"/>
    <property type="match status" value="1"/>
</dbReference>
<proteinExistence type="predicted"/>
<organism evidence="1 2">
    <name type="scientific">Mycobacterium noviomagense</name>
    <dbReference type="NCBI Taxonomy" id="459858"/>
    <lineage>
        <taxon>Bacteria</taxon>
        <taxon>Bacillati</taxon>
        <taxon>Actinomycetota</taxon>
        <taxon>Actinomycetes</taxon>
        <taxon>Mycobacteriales</taxon>
        <taxon>Mycobacteriaceae</taxon>
        <taxon>Mycobacterium</taxon>
    </lineage>
</organism>
<evidence type="ECO:0000313" key="2">
    <source>
        <dbReference type="Proteomes" id="UP000192374"/>
    </source>
</evidence>
<evidence type="ECO:0000313" key="1">
    <source>
        <dbReference type="EMBL" id="ORB12699.1"/>
    </source>
</evidence>
<protein>
    <submittedName>
        <fullName evidence="1">RNA-binding protein</fullName>
    </submittedName>
</protein>
<accession>A0ABX3T2D1</accession>
<dbReference type="InterPro" id="IPR010298">
    <property type="entry name" value="YacP-like"/>
</dbReference>
<comment type="caution">
    <text evidence="1">The sequence shown here is derived from an EMBL/GenBank/DDBJ whole genome shotgun (WGS) entry which is preliminary data.</text>
</comment>
<dbReference type="EMBL" id="MVIC01000031">
    <property type="protein sequence ID" value="ORB12699.1"/>
    <property type="molecule type" value="Genomic_DNA"/>
</dbReference>
<keyword evidence="2" id="KW-1185">Reference proteome</keyword>
<name>A0ABX3T2D1_9MYCO</name>
<gene>
    <name evidence="1" type="ORF">BST37_15580</name>
</gene>
<reference evidence="1 2" key="1">
    <citation type="submission" date="2017-02" db="EMBL/GenBank/DDBJ databases">
        <title>The new phylogeny of genus Mycobacterium.</title>
        <authorList>
            <person name="Tortoli E."/>
            <person name="Trovato A."/>
            <person name="Cirillo D.M."/>
        </authorList>
    </citation>
    <scope>NUCLEOTIDE SEQUENCE [LARGE SCALE GENOMIC DNA]</scope>
    <source>
        <strain evidence="1 2">DSM 45145</strain>
    </source>
</reference>
<dbReference type="Proteomes" id="UP000192374">
    <property type="component" value="Unassembled WGS sequence"/>
</dbReference>